<gene>
    <name evidence="1" type="ORF">BDW42DRAFT_161996</name>
</gene>
<proteinExistence type="predicted"/>
<keyword evidence="2" id="KW-1185">Reference proteome</keyword>
<evidence type="ECO:0000313" key="2">
    <source>
        <dbReference type="Proteomes" id="UP000235023"/>
    </source>
</evidence>
<protein>
    <submittedName>
        <fullName evidence="1">Uncharacterized protein</fullName>
    </submittedName>
</protein>
<organism evidence="1 2">
    <name type="scientific">Aspergillus taichungensis</name>
    <dbReference type="NCBI Taxonomy" id="482145"/>
    <lineage>
        <taxon>Eukaryota</taxon>
        <taxon>Fungi</taxon>
        <taxon>Dikarya</taxon>
        <taxon>Ascomycota</taxon>
        <taxon>Pezizomycotina</taxon>
        <taxon>Eurotiomycetes</taxon>
        <taxon>Eurotiomycetidae</taxon>
        <taxon>Eurotiales</taxon>
        <taxon>Aspergillaceae</taxon>
        <taxon>Aspergillus</taxon>
        <taxon>Aspergillus subgen. Circumdati</taxon>
    </lineage>
</organism>
<name>A0A2J5I471_9EURO</name>
<dbReference type="Proteomes" id="UP000235023">
    <property type="component" value="Unassembled WGS sequence"/>
</dbReference>
<sequence length="156" mass="17601">MPSTMYVHSAAINTTLIQTSAHIAYSPLPLDRPPVNLSQRETTSYGPLISRQSDGRNETRGWSLSDATLLSSLDLSREEKFAIGPGLWKEDPVPPDFLQPPDYRRRERGCETLTVWTQHHSLHTSVAARVHFEPWRTWVLADCHTSQATHVNSPTD</sequence>
<evidence type="ECO:0000313" key="1">
    <source>
        <dbReference type="EMBL" id="PLN84700.1"/>
    </source>
</evidence>
<dbReference type="EMBL" id="KZ559509">
    <property type="protein sequence ID" value="PLN84700.1"/>
    <property type="molecule type" value="Genomic_DNA"/>
</dbReference>
<accession>A0A2J5I471</accession>
<reference evidence="2" key="1">
    <citation type="submission" date="2017-12" db="EMBL/GenBank/DDBJ databases">
        <authorList>
            <consortium name="DOE Joint Genome Institute"/>
            <person name="Mondo S.J."/>
            <person name="Kjaerbolling I."/>
            <person name="Vesth T.C."/>
            <person name="Frisvad J.C."/>
            <person name="Nybo J.L."/>
            <person name="Theobald S."/>
            <person name="Kuo A."/>
            <person name="Bowyer P."/>
            <person name="Matsuda Y."/>
            <person name="Lyhne E.K."/>
            <person name="Kogle M.E."/>
            <person name="Clum A."/>
            <person name="Lipzen A."/>
            <person name="Salamov A."/>
            <person name="Ngan C.Y."/>
            <person name="Daum C."/>
            <person name="Chiniquy J."/>
            <person name="Barry K."/>
            <person name="LaButti K."/>
            <person name="Haridas S."/>
            <person name="Simmons B.A."/>
            <person name="Magnuson J.K."/>
            <person name="Mortensen U.H."/>
            <person name="Larsen T.O."/>
            <person name="Grigoriev I.V."/>
            <person name="Baker S.E."/>
            <person name="Andersen M.R."/>
            <person name="Nordberg H.P."/>
            <person name="Cantor M.N."/>
            <person name="Hua S.X."/>
        </authorList>
    </citation>
    <scope>NUCLEOTIDE SEQUENCE [LARGE SCALE GENOMIC DNA]</scope>
    <source>
        <strain evidence="2">IBT 19404</strain>
    </source>
</reference>
<dbReference type="AlphaFoldDB" id="A0A2J5I471"/>